<keyword evidence="3 8" id="KW-0812">Transmembrane</keyword>
<evidence type="ECO:0000256" key="4">
    <source>
        <dbReference type="ARBA" id="ARBA00022729"/>
    </source>
</evidence>
<organism evidence="10 12">
    <name type="scientific">Acrasis kona</name>
    <dbReference type="NCBI Taxonomy" id="1008807"/>
    <lineage>
        <taxon>Eukaryota</taxon>
        <taxon>Discoba</taxon>
        <taxon>Heterolobosea</taxon>
        <taxon>Tetramitia</taxon>
        <taxon>Eutetramitia</taxon>
        <taxon>Acrasidae</taxon>
        <taxon>Acrasis</taxon>
    </lineage>
</organism>
<dbReference type="InterPro" id="IPR007829">
    <property type="entry name" value="TM2"/>
</dbReference>
<evidence type="ECO:0000256" key="3">
    <source>
        <dbReference type="ARBA" id="ARBA00022692"/>
    </source>
</evidence>
<dbReference type="Proteomes" id="UP001431209">
    <property type="component" value="Unassembled WGS sequence"/>
</dbReference>
<dbReference type="GO" id="GO:0016020">
    <property type="term" value="C:membrane"/>
    <property type="evidence" value="ECO:0007669"/>
    <property type="project" value="UniProtKB-SubCell"/>
</dbReference>
<dbReference type="EMBL" id="JAOPGA020001482">
    <property type="protein sequence ID" value="KAL0488847.1"/>
    <property type="molecule type" value="Genomic_DNA"/>
</dbReference>
<evidence type="ECO:0000256" key="2">
    <source>
        <dbReference type="ARBA" id="ARBA00008284"/>
    </source>
</evidence>
<evidence type="ECO:0000313" key="11">
    <source>
        <dbReference type="EMBL" id="KAL0488847.1"/>
    </source>
</evidence>
<keyword evidence="7" id="KW-0325">Glycoprotein</keyword>
<comment type="subcellular location">
    <subcellularLocation>
        <location evidence="1">Membrane</location>
        <topology evidence="1">Multi-pass membrane protein</topology>
    </subcellularLocation>
</comment>
<proteinExistence type="inferred from homology"/>
<protein>
    <submittedName>
        <fullName evidence="10">TM2 domain-containing protein</fullName>
    </submittedName>
</protein>
<evidence type="ECO:0000259" key="9">
    <source>
        <dbReference type="Pfam" id="PF05154"/>
    </source>
</evidence>
<evidence type="ECO:0000256" key="5">
    <source>
        <dbReference type="ARBA" id="ARBA00022989"/>
    </source>
</evidence>
<dbReference type="PANTHER" id="PTHR21016:SF7">
    <property type="entry name" value="TM2 DOMAIN-CONTAINING PROTEIN 3"/>
    <property type="match status" value="1"/>
</dbReference>
<dbReference type="EMBL" id="JAOPGA020000637">
    <property type="protein sequence ID" value="KAL0480170.1"/>
    <property type="molecule type" value="Genomic_DNA"/>
</dbReference>
<comment type="similarity">
    <text evidence="2">Belongs to the TM2 family.</text>
</comment>
<evidence type="ECO:0000313" key="12">
    <source>
        <dbReference type="Proteomes" id="UP001431209"/>
    </source>
</evidence>
<comment type="caution">
    <text evidence="10">The sequence shown here is derived from an EMBL/GenBank/DDBJ whole genome shotgun (WGS) entry which is preliminary data.</text>
</comment>
<keyword evidence="5 8" id="KW-1133">Transmembrane helix</keyword>
<dbReference type="PANTHER" id="PTHR21016">
    <property type="entry name" value="BETA-AMYLOID BINDING PROTEIN-RELATED"/>
    <property type="match status" value="1"/>
</dbReference>
<evidence type="ECO:0000313" key="10">
    <source>
        <dbReference type="EMBL" id="KAL0480170.1"/>
    </source>
</evidence>
<evidence type="ECO:0000256" key="1">
    <source>
        <dbReference type="ARBA" id="ARBA00004141"/>
    </source>
</evidence>
<dbReference type="InterPro" id="IPR050932">
    <property type="entry name" value="TM2D1-3-like"/>
</dbReference>
<keyword evidence="6 8" id="KW-0472">Membrane</keyword>
<gene>
    <name evidence="10" type="ORF">AKO1_004953</name>
    <name evidence="11" type="ORF">AKO1_013136</name>
</gene>
<evidence type="ECO:0000256" key="6">
    <source>
        <dbReference type="ARBA" id="ARBA00023136"/>
    </source>
</evidence>
<evidence type="ECO:0000256" key="7">
    <source>
        <dbReference type="ARBA" id="ARBA00023180"/>
    </source>
</evidence>
<feature type="transmembrane region" description="Helical" evidence="8">
    <location>
        <begin position="118"/>
        <end position="144"/>
    </location>
</feature>
<evidence type="ECO:0000256" key="8">
    <source>
        <dbReference type="SAM" id="Phobius"/>
    </source>
</evidence>
<reference evidence="10 12" key="1">
    <citation type="submission" date="2024-03" db="EMBL/GenBank/DDBJ databases">
        <title>The Acrasis kona genome and developmental transcriptomes reveal deep origins of eukaryotic multicellular pathways.</title>
        <authorList>
            <person name="Sheikh S."/>
            <person name="Fu C.-J."/>
            <person name="Brown M.W."/>
            <person name="Baldauf S.L."/>
        </authorList>
    </citation>
    <scope>NUCLEOTIDE SEQUENCE [LARGE SCALE GENOMIC DNA]</scope>
    <source>
        <strain evidence="10 12">ATCC MYA-3509</strain>
    </source>
</reference>
<feature type="domain" description="TM2" evidence="9">
    <location>
        <begin position="89"/>
        <end position="137"/>
    </location>
</feature>
<dbReference type="Pfam" id="PF05154">
    <property type="entry name" value="TM2"/>
    <property type="match status" value="1"/>
</dbReference>
<feature type="transmembrane region" description="Helical" evidence="8">
    <location>
        <begin position="95"/>
        <end position="112"/>
    </location>
</feature>
<sequence length="153" mass="16999">MGDLPTANCTVNDTIACNGTRTNSYSYICHYCWQLPQSNITCEQPTADVCGKAGTSGQVFKANCYANSNVLCLGNRTFTKKQPCYYTKGKKWNVAMLYSIFLGGFGADRFYLEHWGWAVFKLCSFGGFGIWALVDFVLLAVGYLMPFDGSFYA</sequence>
<keyword evidence="4" id="KW-0732">Signal</keyword>
<dbReference type="AlphaFoldDB" id="A0AAW2YSJ8"/>
<keyword evidence="12" id="KW-1185">Reference proteome</keyword>
<name>A0AAW2YSJ8_9EUKA</name>
<accession>A0AAW2YSJ8</accession>